<feature type="region of interest" description="Disordered" evidence="1">
    <location>
        <begin position="182"/>
        <end position="255"/>
    </location>
</feature>
<feature type="compositionally biased region" description="Low complexity" evidence="1">
    <location>
        <begin position="198"/>
        <end position="244"/>
    </location>
</feature>
<dbReference type="AlphaFoldDB" id="A0A0R3W0C1"/>
<proteinExistence type="predicted"/>
<reference evidence="4" key="1">
    <citation type="submission" date="2017-02" db="UniProtKB">
        <authorList>
            <consortium name="WormBaseParasite"/>
        </authorList>
    </citation>
    <scope>IDENTIFICATION</scope>
</reference>
<organism evidence="4">
    <name type="scientific">Taenia asiatica</name>
    <name type="common">Asian tapeworm</name>
    <dbReference type="NCBI Taxonomy" id="60517"/>
    <lineage>
        <taxon>Eukaryota</taxon>
        <taxon>Metazoa</taxon>
        <taxon>Spiralia</taxon>
        <taxon>Lophotrochozoa</taxon>
        <taxon>Platyhelminthes</taxon>
        <taxon>Cestoda</taxon>
        <taxon>Eucestoda</taxon>
        <taxon>Cyclophyllidea</taxon>
        <taxon>Taeniidae</taxon>
        <taxon>Taenia</taxon>
    </lineage>
</organism>
<feature type="compositionally biased region" description="Polar residues" evidence="1">
    <location>
        <begin position="245"/>
        <end position="255"/>
    </location>
</feature>
<name>A0A0R3W0C1_TAEAS</name>
<keyword evidence="3" id="KW-1185">Reference proteome</keyword>
<protein>
    <submittedName>
        <fullName evidence="4">PABC domain-containing protein</fullName>
    </submittedName>
</protein>
<dbReference type="OrthoDB" id="6247131at2759"/>
<dbReference type="EMBL" id="UYRS01005870">
    <property type="protein sequence ID" value="VDK27306.1"/>
    <property type="molecule type" value="Genomic_DNA"/>
</dbReference>
<sequence length="373" mass="40300">MGPEWVARDEVRGHHALMPMNFMQDNNIPMHVMPHGGQVYFYIELKTYNPLTGSAEPIVNPPYFLLYPTIVQAMDPALLQSMLPSMPNLRQLLMSVDPAQLQYALAYVPTFGGYAASMDPYDLQAMIAWMPELTDVVASMDPSLLQSIIASEPNIDSIVFGADPYVGGGKVSHACSQKHARRNLSAVKQEPVAKPSKPTAMSTTTDTTPTTTTATTAPTTASTTAKAIATTSAPTSTTWEPTATMSEPSNGTLDSPNPMDANVTQSILSSAPSIPPQYANILLNMQPRFVDYVVEEHEDIAALLTNMSTQMLHYVPEHVPRFGALLSNLSSTTLEAVLDKLSGDDIVEYLGVVDDEVVRALVAKVPSLAKHAP</sequence>
<evidence type="ECO:0000256" key="1">
    <source>
        <dbReference type="SAM" id="MobiDB-lite"/>
    </source>
</evidence>
<gene>
    <name evidence="2" type="ORF">TASK_LOCUS3116</name>
</gene>
<dbReference type="Proteomes" id="UP000282613">
    <property type="component" value="Unassembled WGS sequence"/>
</dbReference>
<evidence type="ECO:0000313" key="3">
    <source>
        <dbReference type="Proteomes" id="UP000282613"/>
    </source>
</evidence>
<dbReference type="WBParaSite" id="TASK_0000311501-mRNA-1">
    <property type="protein sequence ID" value="TASK_0000311501-mRNA-1"/>
    <property type="gene ID" value="TASK_0000311501"/>
</dbReference>
<accession>A0A0R3W0C1</accession>
<reference evidence="2 3" key="2">
    <citation type="submission" date="2018-11" db="EMBL/GenBank/DDBJ databases">
        <authorList>
            <consortium name="Pathogen Informatics"/>
        </authorList>
    </citation>
    <scope>NUCLEOTIDE SEQUENCE [LARGE SCALE GENOMIC DNA]</scope>
</reference>
<evidence type="ECO:0000313" key="4">
    <source>
        <dbReference type="WBParaSite" id="TASK_0000311501-mRNA-1"/>
    </source>
</evidence>
<evidence type="ECO:0000313" key="2">
    <source>
        <dbReference type="EMBL" id="VDK27306.1"/>
    </source>
</evidence>